<dbReference type="EMBL" id="AMEM01000037">
    <property type="protein sequence ID" value="EKX88540.1"/>
    <property type="molecule type" value="Genomic_DNA"/>
</dbReference>
<dbReference type="PATRIC" id="fig|1035195.3.peg.1982"/>
<keyword evidence="2" id="KW-1185">Reference proteome</keyword>
<protein>
    <submittedName>
        <fullName evidence="1">Uncharacterized protein</fullName>
    </submittedName>
</protein>
<dbReference type="eggNOG" id="ENOG5032ZDS">
    <property type="taxonomic scope" value="Bacteria"/>
</dbReference>
<dbReference type="RefSeq" id="WP_006061635.1">
    <property type="nucleotide sequence ID" value="NZ_KB290820.1"/>
</dbReference>
<comment type="caution">
    <text evidence="1">The sequence shown here is derived from an EMBL/GenBank/DDBJ whole genome shotgun (WGS) entry which is preliminary data.</text>
</comment>
<evidence type="ECO:0000313" key="1">
    <source>
        <dbReference type="EMBL" id="EKX88540.1"/>
    </source>
</evidence>
<reference evidence="1 2" key="1">
    <citation type="submission" date="2012-05" db="EMBL/GenBank/DDBJ databases">
        <authorList>
            <person name="Weinstock G."/>
            <person name="Sodergren E."/>
            <person name="Lobos E.A."/>
            <person name="Fulton L."/>
            <person name="Fulton R."/>
            <person name="Courtney L."/>
            <person name="Fronick C."/>
            <person name="O'Laughlin M."/>
            <person name="Godfrey J."/>
            <person name="Wilson R.M."/>
            <person name="Miner T."/>
            <person name="Farmer C."/>
            <person name="Delehaunty K."/>
            <person name="Cordes M."/>
            <person name="Minx P."/>
            <person name="Tomlinson C."/>
            <person name="Chen J."/>
            <person name="Wollam A."/>
            <person name="Pepin K.H."/>
            <person name="Bhonagiri V."/>
            <person name="Zhang X."/>
            <person name="Suruliraj S."/>
            <person name="Warren W."/>
            <person name="Mitreva M."/>
            <person name="Mardis E.R."/>
            <person name="Wilson R.K."/>
        </authorList>
    </citation>
    <scope>NUCLEOTIDE SEQUENCE [LARGE SCALE GENOMIC DNA]</scope>
    <source>
        <strain evidence="1 2">F0235</strain>
    </source>
</reference>
<sequence length="147" mass="15308">MTSPSTFLTSDAHREAVIADLSTFVDNTVGEQGGVSGTVIKGALSAAKKVDSNIVNKAVARLLPDLAEALDPYWATFKEGGHGDSFEAYLQENSSALSNSVLETADKQAEKAPAALAKVYSPIRGKIASVVEANIAKVGPIVEKYAG</sequence>
<name>L1MBY3_9CORY</name>
<dbReference type="InterPro" id="IPR054211">
    <property type="entry name" value="DUF6918"/>
</dbReference>
<dbReference type="STRING" id="1035195.HMPREF9997_02214"/>
<dbReference type="HOGENOM" id="CLU_120382_0_0_11"/>
<dbReference type="GeneID" id="84895654"/>
<evidence type="ECO:0000313" key="2">
    <source>
        <dbReference type="Proteomes" id="UP000010445"/>
    </source>
</evidence>
<dbReference type="Pfam" id="PF21893">
    <property type="entry name" value="DUF6918"/>
    <property type="match status" value="1"/>
</dbReference>
<dbReference type="AlphaFoldDB" id="L1MBY3"/>
<accession>L1MBY3</accession>
<dbReference type="Proteomes" id="UP000010445">
    <property type="component" value="Unassembled WGS sequence"/>
</dbReference>
<proteinExistence type="predicted"/>
<organism evidence="1 2">
    <name type="scientific">Corynebacterium durum F0235</name>
    <dbReference type="NCBI Taxonomy" id="1035195"/>
    <lineage>
        <taxon>Bacteria</taxon>
        <taxon>Bacillati</taxon>
        <taxon>Actinomycetota</taxon>
        <taxon>Actinomycetes</taxon>
        <taxon>Mycobacteriales</taxon>
        <taxon>Corynebacteriaceae</taxon>
        <taxon>Corynebacterium</taxon>
    </lineage>
</organism>
<gene>
    <name evidence="1" type="ORF">HMPREF9997_02214</name>
</gene>